<dbReference type="PANTHER" id="PTHR45436">
    <property type="entry name" value="SENSOR HISTIDINE KINASE YKOH"/>
    <property type="match status" value="1"/>
</dbReference>
<dbReference type="InterPro" id="IPR036097">
    <property type="entry name" value="HisK_dim/P_sf"/>
</dbReference>
<sequence length="467" mass="50565">MSQGSIARTTSFRLAILYLALFLVCYLGVNLAAYNMVASHLSQRLDSHVMERFREIQTAFDKRGLAGASAMIENHGPAIRGQETIYSLRAPDGTLLAGNIDITDASPGFSTLDASSHNAIPVNYRLYRNALGPAELIIGVSYDDTNSLRSIALTSFGWATAILLATGLGGGAFLALRTRKRIAALSAVMREVASGKLSTRLPVSSRMDDIDALAEEVNVSLAYLEASVNAMRQVTTDIAHDLKTPISRLFLLLEAAAQASTLSAAHPLIQTALTDIRAITATFDALLRISQIEAGVQRQRFRRINVNELLQDVFEVYADIAGNNGRHIRLAMERGGQTMLRGDPDLLRQMLANLVQNAISHTPPGSQIELGSETQKGEVVIVVKDDGPGIPVEERLNVLKRFYRLDKSRRTEGSGLGLSMVKAISDLHGATLYLANNKPGLAVHIRFPKLGDSLLKNPPAEVRYAGG</sequence>
<dbReference type="Proteomes" id="UP000463224">
    <property type="component" value="Unassembled WGS sequence"/>
</dbReference>
<keyword evidence="15" id="KW-1185">Reference proteome</keyword>
<evidence type="ECO:0000256" key="6">
    <source>
        <dbReference type="ARBA" id="ARBA00022692"/>
    </source>
</evidence>
<dbReference type="InterPro" id="IPR004358">
    <property type="entry name" value="Sig_transdc_His_kin-like_C"/>
</dbReference>
<keyword evidence="7" id="KW-0418">Kinase</keyword>
<dbReference type="InterPro" id="IPR005467">
    <property type="entry name" value="His_kinase_dom"/>
</dbReference>
<dbReference type="CDD" id="cd06225">
    <property type="entry name" value="HAMP"/>
    <property type="match status" value="1"/>
</dbReference>
<evidence type="ECO:0000256" key="2">
    <source>
        <dbReference type="ARBA" id="ARBA00004370"/>
    </source>
</evidence>
<keyword evidence="6 11" id="KW-0812">Transmembrane</keyword>
<evidence type="ECO:0000313" key="14">
    <source>
        <dbReference type="EMBL" id="MVA97984.1"/>
    </source>
</evidence>
<keyword evidence="5" id="KW-0808">Transferase</keyword>
<feature type="transmembrane region" description="Helical" evidence="11">
    <location>
        <begin position="156"/>
        <end position="176"/>
    </location>
</feature>
<dbReference type="InterPro" id="IPR036890">
    <property type="entry name" value="HATPase_C_sf"/>
</dbReference>
<feature type="domain" description="HAMP" evidence="13">
    <location>
        <begin position="176"/>
        <end position="229"/>
    </location>
</feature>
<dbReference type="PANTHER" id="PTHR45436:SF8">
    <property type="entry name" value="HISTIDINE KINASE"/>
    <property type="match status" value="1"/>
</dbReference>
<dbReference type="SMART" id="SM00387">
    <property type="entry name" value="HATPase_c"/>
    <property type="match status" value="1"/>
</dbReference>
<keyword evidence="10 11" id="KW-0472">Membrane</keyword>
<dbReference type="CDD" id="cd00075">
    <property type="entry name" value="HATPase"/>
    <property type="match status" value="1"/>
</dbReference>
<dbReference type="PROSITE" id="PS50885">
    <property type="entry name" value="HAMP"/>
    <property type="match status" value="1"/>
</dbReference>
<evidence type="ECO:0000256" key="10">
    <source>
        <dbReference type="ARBA" id="ARBA00023136"/>
    </source>
</evidence>
<dbReference type="PRINTS" id="PR00344">
    <property type="entry name" value="BCTRLSENSOR"/>
</dbReference>
<dbReference type="Pfam" id="PF00672">
    <property type="entry name" value="HAMP"/>
    <property type="match status" value="1"/>
</dbReference>
<dbReference type="SUPFAM" id="SSF158472">
    <property type="entry name" value="HAMP domain-like"/>
    <property type="match status" value="1"/>
</dbReference>
<dbReference type="RefSeq" id="WP_156712973.1">
    <property type="nucleotide sequence ID" value="NZ_WPHG01000003.1"/>
</dbReference>
<evidence type="ECO:0000259" key="13">
    <source>
        <dbReference type="PROSITE" id="PS50885"/>
    </source>
</evidence>
<dbReference type="SUPFAM" id="SSF47384">
    <property type="entry name" value="Homodimeric domain of signal transducing histidine kinase"/>
    <property type="match status" value="1"/>
</dbReference>
<name>A0A844QH85_9HYPH</name>
<dbReference type="SMART" id="SM00388">
    <property type="entry name" value="HisKA"/>
    <property type="match status" value="1"/>
</dbReference>
<accession>A0A844QH85</accession>
<reference evidence="14 15" key="1">
    <citation type="submission" date="2019-12" db="EMBL/GenBank/DDBJ databases">
        <title>Nitratireductor arenosus sp. nov., Isolated from sea sand, Jeju island, South Korea.</title>
        <authorList>
            <person name="Kim W."/>
        </authorList>
    </citation>
    <scope>NUCLEOTIDE SEQUENCE [LARGE SCALE GENOMIC DNA]</scope>
    <source>
        <strain evidence="14 15">CAU 1489</strain>
    </source>
</reference>
<dbReference type="InterPro" id="IPR050428">
    <property type="entry name" value="TCS_sensor_his_kinase"/>
</dbReference>
<protein>
    <recommendedName>
        <fullName evidence="3">histidine kinase</fullName>
        <ecNumber evidence="3">2.7.13.3</ecNumber>
    </recommendedName>
</protein>
<evidence type="ECO:0000256" key="9">
    <source>
        <dbReference type="ARBA" id="ARBA00023012"/>
    </source>
</evidence>
<dbReference type="InterPro" id="IPR003594">
    <property type="entry name" value="HATPase_dom"/>
</dbReference>
<dbReference type="Pfam" id="PF00512">
    <property type="entry name" value="HisKA"/>
    <property type="match status" value="1"/>
</dbReference>
<keyword evidence="8 11" id="KW-1133">Transmembrane helix</keyword>
<dbReference type="InterPro" id="IPR003660">
    <property type="entry name" value="HAMP_dom"/>
</dbReference>
<dbReference type="Gene3D" id="1.10.287.130">
    <property type="match status" value="1"/>
</dbReference>
<evidence type="ECO:0000259" key="12">
    <source>
        <dbReference type="PROSITE" id="PS50109"/>
    </source>
</evidence>
<evidence type="ECO:0000256" key="7">
    <source>
        <dbReference type="ARBA" id="ARBA00022777"/>
    </source>
</evidence>
<evidence type="ECO:0000256" key="11">
    <source>
        <dbReference type="SAM" id="Phobius"/>
    </source>
</evidence>
<dbReference type="SUPFAM" id="SSF55874">
    <property type="entry name" value="ATPase domain of HSP90 chaperone/DNA topoisomerase II/histidine kinase"/>
    <property type="match status" value="1"/>
</dbReference>
<dbReference type="Pfam" id="PF02518">
    <property type="entry name" value="HATPase_c"/>
    <property type="match status" value="1"/>
</dbReference>
<dbReference type="CDD" id="cd00082">
    <property type="entry name" value="HisKA"/>
    <property type="match status" value="1"/>
</dbReference>
<dbReference type="AlphaFoldDB" id="A0A844QH85"/>
<dbReference type="PROSITE" id="PS50109">
    <property type="entry name" value="HIS_KIN"/>
    <property type="match status" value="1"/>
</dbReference>
<dbReference type="GO" id="GO:0005886">
    <property type="term" value="C:plasma membrane"/>
    <property type="evidence" value="ECO:0007669"/>
    <property type="project" value="TreeGrafter"/>
</dbReference>
<dbReference type="EMBL" id="WPHG01000003">
    <property type="protein sequence ID" value="MVA97984.1"/>
    <property type="molecule type" value="Genomic_DNA"/>
</dbReference>
<evidence type="ECO:0000256" key="5">
    <source>
        <dbReference type="ARBA" id="ARBA00022679"/>
    </source>
</evidence>
<evidence type="ECO:0000256" key="1">
    <source>
        <dbReference type="ARBA" id="ARBA00000085"/>
    </source>
</evidence>
<organism evidence="14 15">
    <name type="scientific">Nitratireductor arenosus</name>
    <dbReference type="NCBI Taxonomy" id="2682096"/>
    <lineage>
        <taxon>Bacteria</taxon>
        <taxon>Pseudomonadati</taxon>
        <taxon>Pseudomonadota</taxon>
        <taxon>Alphaproteobacteria</taxon>
        <taxon>Hyphomicrobiales</taxon>
        <taxon>Phyllobacteriaceae</taxon>
        <taxon>Nitratireductor</taxon>
    </lineage>
</organism>
<dbReference type="GO" id="GO:0000155">
    <property type="term" value="F:phosphorelay sensor kinase activity"/>
    <property type="evidence" value="ECO:0007669"/>
    <property type="project" value="InterPro"/>
</dbReference>
<comment type="caution">
    <text evidence="14">The sequence shown here is derived from an EMBL/GenBank/DDBJ whole genome shotgun (WGS) entry which is preliminary data.</text>
</comment>
<evidence type="ECO:0000256" key="4">
    <source>
        <dbReference type="ARBA" id="ARBA00022553"/>
    </source>
</evidence>
<proteinExistence type="predicted"/>
<evidence type="ECO:0000256" key="3">
    <source>
        <dbReference type="ARBA" id="ARBA00012438"/>
    </source>
</evidence>
<dbReference type="EC" id="2.7.13.3" evidence="3"/>
<comment type="subcellular location">
    <subcellularLocation>
        <location evidence="2">Membrane</location>
    </subcellularLocation>
</comment>
<dbReference type="SMART" id="SM00304">
    <property type="entry name" value="HAMP"/>
    <property type="match status" value="1"/>
</dbReference>
<keyword evidence="9" id="KW-0902">Two-component regulatory system</keyword>
<keyword evidence="4" id="KW-0597">Phosphoprotein</keyword>
<comment type="catalytic activity">
    <reaction evidence="1">
        <text>ATP + protein L-histidine = ADP + protein N-phospho-L-histidine.</text>
        <dbReference type="EC" id="2.7.13.3"/>
    </reaction>
</comment>
<gene>
    <name evidence="14" type="ORF">GN330_12090</name>
</gene>
<evidence type="ECO:0000256" key="8">
    <source>
        <dbReference type="ARBA" id="ARBA00022989"/>
    </source>
</evidence>
<dbReference type="Gene3D" id="3.30.565.10">
    <property type="entry name" value="Histidine kinase-like ATPase, C-terminal domain"/>
    <property type="match status" value="1"/>
</dbReference>
<feature type="transmembrane region" description="Helical" evidence="11">
    <location>
        <begin position="12"/>
        <end position="34"/>
    </location>
</feature>
<feature type="domain" description="Histidine kinase" evidence="12">
    <location>
        <begin position="237"/>
        <end position="451"/>
    </location>
</feature>
<dbReference type="InterPro" id="IPR003661">
    <property type="entry name" value="HisK_dim/P_dom"/>
</dbReference>
<evidence type="ECO:0000313" key="15">
    <source>
        <dbReference type="Proteomes" id="UP000463224"/>
    </source>
</evidence>